<organism evidence="2 3">
    <name type="scientific">Echinicola jeungdonensis</name>
    <dbReference type="NCBI Taxonomy" id="709343"/>
    <lineage>
        <taxon>Bacteria</taxon>
        <taxon>Pseudomonadati</taxon>
        <taxon>Bacteroidota</taxon>
        <taxon>Cytophagia</taxon>
        <taxon>Cytophagales</taxon>
        <taxon>Cyclobacteriaceae</taxon>
        <taxon>Echinicola</taxon>
    </lineage>
</organism>
<dbReference type="RefSeq" id="WP_290249630.1">
    <property type="nucleotide sequence ID" value="NZ_JAUFQT010000002.1"/>
</dbReference>
<dbReference type="Proteomes" id="UP001589654">
    <property type="component" value="Unassembled WGS sequence"/>
</dbReference>
<keyword evidence="3" id="KW-1185">Reference proteome</keyword>
<proteinExistence type="predicted"/>
<feature type="chain" id="PRO_5046044096" description="Outer membrane protein beta-barrel domain-containing protein" evidence="1">
    <location>
        <begin position="26"/>
        <end position="260"/>
    </location>
</feature>
<reference evidence="2 3" key="1">
    <citation type="submission" date="2024-09" db="EMBL/GenBank/DDBJ databases">
        <authorList>
            <person name="Sun Q."/>
            <person name="Mori K."/>
        </authorList>
    </citation>
    <scope>NUCLEOTIDE SEQUENCE [LARGE SCALE GENOMIC DNA]</scope>
    <source>
        <strain evidence="2 3">CECT 7682</strain>
    </source>
</reference>
<evidence type="ECO:0000313" key="2">
    <source>
        <dbReference type="EMBL" id="MFB9212121.1"/>
    </source>
</evidence>
<name>A0ABV5J5L2_9BACT</name>
<protein>
    <recommendedName>
        <fullName evidence="4">Outer membrane protein beta-barrel domain-containing protein</fullName>
    </recommendedName>
</protein>
<sequence>MKTSPIPTFLAFAILLTWFVFNTSAYCQNDTTQTKSSNEDLSNNNFRKGYMRLGFIAIPKSEMDYTLSPFDNLQAGRTGAGLGYTLEFGRNYYFNHSGHSLIKYGLDWTVISINYSELDWRDYSEARLNSETDQAKFHYLSLASKLGPVLSINPIEKLVLDFRVQVGISFHSMLVDYYEDNNGDSFSLTGGEGSPLESISELSIFPNLGITIRRKWIGFAMDYFKQTPRLNYSSELEGEGTVDVPISTKQIKMIFSFNSK</sequence>
<accession>A0ABV5J5L2</accession>
<evidence type="ECO:0000313" key="3">
    <source>
        <dbReference type="Proteomes" id="UP001589654"/>
    </source>
</evidence>
<feature type="signal peptide" evidence="1">
    <location>
        <begin position="1"/>
        <end position="25"/>
    </location>
</feature>
<evidence type="ECO:0000256" key="1">
    <source>
        <dbReference type="SAM" id="SignalP"/>
    </source>
</evidence>
<dbReference type="EMBL" id="JBHMEW010000058">
    <property type="protein sequence ID" value="MFB9212121.1"/>
    <property type="molecule type" value="Genomic_DNA"/>
</dbReference>
<gene>
    <name evidence="2" type="ORF">ACFFUR_09905</name>
</gene>
<comment type="caution">
    <text evidence="2">The sequence shown here is derived from an EMBL/GenBank/DDBJ whole genome shotgun (WGS) entry which is preliminary data.</text>
</comment>
<evidence type="ECO:0008006" key="4">
    <source>
        <dbReference type="Google" id="ProtNLM"/>
    </source>
</evidence>
<keyword evidence="1" id="KW-0732">Signal</keyword>